<keyword evidence="2" id="KW-0378">Hydrolase</keyword>
<dbReference type="InterPro" id="IPR037459">
    <property type="entry name" value="RhgT-like"/>
</dbReference>
<gene>
    <name evidence="4" type="ORF">C3L50_04190</name>
</gene>
<dbReference type="InterPro" id="IPR036514">
    <property type="entry name" value="SGNH_hydro_sf"/>
</dbReference>
<comment type="similarity">
    <text evidence="1">Belongs to the 'GDSL' lipolytic enzyme family.</text>
</comment>
<comment type="caution">
    <text evidence="4">The sequence shown here is derived from an EMBL/GenBank/DDBJ whole genome shotgun (WGS) entry which is preliminary data.</text>
</comment>
<dbReference type="Gene3D" id="3.40.50.1110">
    <property type="entry name" value="SGNH hydrolase"/>
    <property type="match status" value="1"/>
</dbReference>
<dbReference type="Proteomes" id="UP000237310">
    <property type="component" value="Unassembled WGS sequence"/>
</dbReference>
<evidence type="ECO:0000256" key="1">
    <source>
        <dbReference type="ARBA" id="ARBA00008668"/>
    </source>
</evidence>
<evidence type="ECO:0000313" key="5">
    <source>
        <dbReference type="Proteomes" id="UP000237310"/>
    </source>
</evidence>
<accession>A0A2S5ADT8</accession>
<organism evidence="4 5">
    <name type="scientific">Flavobacterium alvei</name>
    <dbReference type="NCBI Taxonomy" id="2080416"/>
    <lineage>
        <taxon>Bacteria</taxon>
        <taxon>Pseudomonadati</taxon>
        <taxon>Bacteroidota</taxon>
        <taxon>Flavobacteriia</taxon>
        <taxon>Flavobacteriales</taxon>
        <taxon>Flavobacteriaceae</taxon>
        <taxon>Flavobacterium</taxon>
    </lineage>
</organism>
<dbReference type="EMBL" id="PQVG01000002">
    <property type="protein sequence ID" value="POY40705.1"/>
    <property type="molecule type" value="Genomic_DNA"/>
</dbReference>
<evidence type="ECO:0000256" key="2">
    <source>
        <dbReference type="ARBA" id="ARBA00022801"/>
    </source>
</evidence>
<reference evidence="4 5" key="1">
    <citation type="submission" date="2018-01" db="EMBL/GenBank/DDBJ databases">
        <authorList>
            <person name="Gaut B.S."/>
            <person name="Morton B.R."/>
            <person name="Clegg M.T."/>
            <person name="Duvall M.R."/>
        </authorList>
    </citation>
    <scope>NUCLEOTIDE SEQUENCE [LARGE SCALE GENOMIC DNA]</scope>
    <source>
        <strain evidence="4 5">HR-AY</strain>
    </source>
</reference>
<dbReference type="CDD" id="cd01821">
    <property type="entry name" value="Rhamnogalacturan_acetylesterase_like"/>
    <property type="match status" value="1"/>
</dbReference>
<evidence type="ECO:0000313" key="4">
    <source>
        <dbReference type="EMBL" id="POY40705.1"/>
    </source>
</evidence>
<dbReference type="GO" id="GO:0016788">
    <property type="term" value="F:hydrolase activity, acting on ester bonds"/>
    <property type="evidence" value="ECO:0007669"/>
    <property type="project" value="InterPro"/>
</dbReference>
<dbReference type="PANTHER" id="PTHR43695:SF1">
    <property type="entry name" value="RHAMNOGALACTURONAN ACETYLESTERASE"/>
    <property type="match status" value="1"/>
</dbReference>
<name>A0A2S5ADT8_9FLAO</name>
<keyword evidence="5" id="KW-1185">Reference proteome</keyword>
<keyword evidence="3" id="KW-0732">Signal</keyword>
<sequence length="267" mass="30802">MKLQTKRGILLALLFFALCAFNSKKKVTTVYLIGDSTMADYSKNYEPGKDYMKVRYPVTGWGQVFQPFMSSDSLYKIENVIKKNSVFVDDRARGGRSTRTFFQEGRWRAVYENLKKGDVVIMQFGHNDASKEKTERYVDVEGYKEFLRLFVSQTREKGALPIILTPVARNYPWENGVLNDVHGDYDKAPKDVAEEMKVPLIDLNQLSRDFFTKKGKDYVTEKYFMNLPAGVYEAYPDGQKDNTHFQPEGAKEVARLVFEGMQKLQLN</sequence>
<dbReference type="OrthoDB" id="9807041at2"/>
<dbReference type="SUPFAM" id="SSF52266">
    <property type="entry name" value="SGNH hydrolase"/>
    <property type="match status" value="1"/>
</dbReference>
<dbReference type="InterPro" id="IPR001087">
    <property type="entry name" value="GDSL"/>
</dbReference>
<dbReference type="AlphaFoldDB" id="A0A2S5ADT8"/>
<protein>
    <submittedName>
        <fullName evidence="4">GDSL family lipase</fullName>
    </submittedName>
</protein>
<feature type="chain" id="PRO_5015710081" evidence="3">
    <location>
        <begin position="26"/>
        <end position="267"/>
    </location>
</feature>
<dbReference type="RefSeq" id="WP_103804891.1">
    <property type="nucleotide sequence ID" value="NZ_PQVG01000002.1"/>
</dbReference>
<dbReference type="PANTHER" id="PTHR43695">
    <property type="entry name" value="PUTATIVE (AFU_ORTHOLOGUE AFUA_2G17250)-RELATED"/>
    <property type="match status" value="1"/>
</dbReference>
<feature type="signal peptide" evidence="3">
    <location>
        <begin position="1"/>
        <end position="25"/>
    </location>
</feature>
<proteinExistence type="inferred from homology"/>
<dbReference type="Pfam" id="PF00657">
    <property type="entry name" value="Lipase_GDSL"/>
    <property type="match status" value="1"/>
</dbReference>
<evidence type="ECO:0000256" key="3">
    <source>
        <dbReference type="SAM" id="SignalP"/>
    </source>
</evidence>